<feature type="transmembrane region" description="Helical" evidence="2">
    <location>
        <begin position="253"/>
        <end position="273"/>
    </location>
</feature>
<evidence type="ECO:0000256" key="2">
    <source>
        <dbReference type="SAM" id="Phobius"/>
    </source>
</evidence>
<accession>A0A251XQN5</accession>
<proteinExistence type="predicted"/>
<name>A0A251XQN5_9MICO</name>
<dbReference type="SUPFAM" id="SSF81995">
    <property type="entry name" value="beta-sandwich domain of Sec23/24"/>
    <property type="match status" value="1"/>
</dbReference>
<gene>
    <name evidence="4" type="ORF">CMsap09_02720</name>
</gene>
<evidence type="ECO:0000313" key="5">
    <source>
        <dbReference type="Proteomes" id="UP000195106"/>
    </source>
</evidence>
<feature type="compositionally biased region" description="Low complexity" evidence="1">
    <location>
        <begin position="40"/>
        <end position="56"/>
    </location>
</feature>
<dbReference type="EMBL" id="MDHJ01000001">
    <property type="protein sequence ID" value="OUE07835.1"/>
    <property type="molecule type" value="Genomic_DNA"/>
</dbReference>
<feature type="transmembrane region" description="Helical" evidence="2">
    <location>
        <begin position="146"/>
        <end position="170"/>
    </location>
</feature>
<keyword evidence="2" id="KW-0472">Membrane</keyword>
<protein>
    <recommendedName>
        <fullName evidence="3">DUF2510 domain-containing protein</fullName>
    </recommendedName>
</protein>
<reference evidence="4 5" key="1">
    <citation type="submission" date="2016-08" db="EMBL/GenBank/DDBJ databases">
        <title>Genome sequence of Clavibacter michiganensis spp. strain CASJ009.</title>
        <authorList>
            <person name="Thapa S.P."/>
            <person name="Coaker G."/>
        </authorList>
    </citation>
    <scope>NUCLEOTIDE SEQUENCE [LARGE SCALE GENOMIC DNA]</scope>
    <source>
        <strain evidence="4">CASJ009</strain>
    </source>
</reference>
<feature type="compositionally biased region" description="Polar residues" evidence="1">
    <location>
        <begin position="1"/>
        <end position="10"/>
    </location>
</feature>
<feature type="transmembrane region" description="Helical" evidence="2">
    <location>
        <begin position="221"/>
        <end position="241"/>
    </location>
</feature>
<feature type="region of interest" description="Disordered" evidence="1">
    <location>
        <begin position="1"/>
        <end position="25"/>
    </location>
</feature>
<feature type="transmembrane region" description="Helical" evidence="2">
    <location>
        <begin position="182"/>
        <end position="206"/>
    </location>
</feature>
<evidence type="ECO:0000256" key="1">
    <source>
        <dbReference type="SAM" id="MobiDB-lite"/>
    </source>
</evidence>
<feature type="region of interest" description="Disordered" evidence="1">
    <location>
        <begin position="37"/>
        <end position="136"/>
    </location>
</feature>
<comment type="caution">
    <text evidence="4">The sequence shown here is derived from an EMBL/GenBank/DDBJ whole genome shotgun (WGS) entry which is preliminary data.</text>
</comment>
<dbReference type="Proteomes" id="UP000195106">
    <property type="component" value="Unassembled WGS sequence"/>
</dbReference>
<keyword evidence="2" id="KW-0812">Transmembrane</keyword>
<evidence type="ECO:0000313" key="4">
    <source>
        <dbReference type="EMBL" id="OUE07835.1"/>
    </source>
</evidence>
<sequence length="291" mass="30777">MTDSTGTPSTPAGWYADPAGSDRLRWWDGTRWTDHLTDVPAAASPAASSAATSSSTEAGRDPEQAAPATAHVPPVSSPVSPQAAQQPYSQQPYGQQPSGQQPSGQQPYSQQPSGQQPYSQAGYAQPAYAAPTPPPQAPAGTSPFTWAVWILAALPVISILLALAVDYRAALEMGARGPRPDVAVASALSSLVQFLMWAASVALAYFDHRDLTRRGVVRPFHWAWAFIPVAGGVYLIGRSIVVRRRIPGSPANALAPVWLWIGLIVIVAFVSIVKAVEAFTTSLQMYGTGGY</sequence>
<feature type="domain" description="DUF2510" evidence="3">
    <location>
        <begin position="12"/>
        <end position="44"/>
    </location>
</feature>
<evidence type="ECO:0000259" key="3">
    <source>
        <dbReference type="Pfam" id="PF10708"/>
    </source>
</evidence>
<dbReference type="AlphaFoldDB" id="A0A251XQN5"/>
<organism evidence="4 5">
    <name type="scientific">Clavibacter michiganensis</name>
    <dbReference type="NCBI Taxonomy" id="28447"/>
    <lineage>
        <taxon>Bacteria</taxon>
        <taxon>Bacillati</taxon>
        <taxon>Actinomycetota</taxon>
        <taxon>Actinomycetes</taxon>
        <taxon>Micrococcales</taxon>
        <taxon>Microbacteriaceae</taxon>
        <taxon>Clavibacter</taxon>
    </lineage>
</organism>
<feature type="compositionally biased region" description="Low complexity" evidence="1">
    <location>
        <begin position="72"/>
        <end position="130"/>
    </location>
</feature>
<dbReference type="Pfam" id="PF10708">
    <property type="entry name" value="DUF2510"/>
    <property type="match status" value="1"/>
</dbReference>
<keyword evidence="2" id="KW-1133">Transmembrane helix</keyword>
<dbReference type="InterPro" id="IPR018929">
    <property type="entry name" value="DUF2510"/>
</dbReference>